<evidence type="ECO:0000256" key="7">
    <source>
        <dbReference type="SAM" id="Coils"/>
    </source>
</evidence>
<feature type="domain" description="Oligopeptidase F N-terminal" evidence="9">
    <location>
        <begin position="115"/>
        <end position="178"/>
    </location>
</feature>
<feature type="domain" description="Peptidase M3A/M3B catalytic" evidence="8">
    <location>
        <begin position="203"/>
        <end position="577"/>
    </location>
</feature>
<dbReference type="PANTHER" id="PTHR34217">
    <property type="entry name" value="METAL-DEPENDENT CARBOXYPEPTIDASE"/>
    <property type="match status" value="1"/>
</dbReference>
<dbReference type="GO" id="GO:0046872">
    <property type="term" value="F:metal ion binding"/>
    <property type="evidence" value="ECO:0007669"/>
    <property type="project" value="UniProtKB-UniRule"/>
</dbReference>
<accession>A0A6G1X790</accession>
<gene>
    <name evidence="10" type="ORF">GH754_10990</name>
</gene>
<proteinExistence type="inferred from homology"/>
<organism evidence="10 11">
    <name type="scientific">Salinibacillus xinjiangensis</name>
    <dbReference type="NCBI Taxonomy" id="1229268"/>
    <lineage>
        <taxon>Bacteria</taxon>
        <taxon>Bacillati</taxon>
        <taxon>Bacillota</taxon>
        <taxon>Bacilli</taxon>
        <taxon>Bacillales</taxon>
        <taxon>Bacillaceae</taxon>
        <taxon>Salinibacillus</taxon>
    </lineage>
</organism>
<dbReference type="InterPro" id="IPR013647">
    <property type="entry name" value="OligopepF_N_dom"/>
</dbReference>
<protein>
    <submittedName>
        <fullName evidence="10">Oligoendopeptidase F</fullName>
    </submittedName>
</protein>
<evidence type="ECO:0000259" key="8">
    <source>
        <dbReference type="Pfam" id="PF01432"/>
    </source>
</evidence>
<dbReference type="AlphaFoldDB" id="A0A6G1X790"/>
<keyword evidence="3 6" id="KW-0378">Hydrolase</keyword>
<dbReference type="Gene3D" id="1.10.1370.20">
    <property type="entry name" value="Oligoendopeptidase f, C-terminal domain"/>
    <property type="match status" value="1"/>
</dbReference>
<dbReference type="InterPro" id="IPR001567">
    <property type="entry name" value="Pept_M3A_M3B_dom"/>
</dbReference>
<evidence type="ECO:0000256" key="2">
    <source>
        <dbReference type="ARBA" id="ARBA00022723"/>
    </source>
</evidence>
<evidence type="ECO:0000256" key="3">
    <source>
        <dbReference type="ARBA" id="ARBA00022801"/>
    </source>
</evidence>
<keyword evidence="7" id="KW-0175">Coiled coil</keyword>
<reference evidence="10 11" key="1">
    <citation type="submission" date="2019-11" db="EMBL/GenBank/DDBJ databases">
        <authorList>
            <person name="Li J."/>
        </authorList>
    </citation>
    <scope>NUCLEOTIDE SEQUENCE [LARGE SCALE GENOMIC DNA]</scope>
    <source>
        <strain evidence="10 11">J4</strain>
    </source>
</reference>
<name>A0A6G1X790_9BACI</name>
<dbReference type="Pfam" id="PF08439">
    <property type="entry name" value="Peptidase_M3_N"/>
    <property type="match status" value="1"/>
</dbReference>
<dbReference type="GO" id="GO:0004181">
    <property type="term" value="F:metallocarboxypeptidase activity"/>
    <property type="evidence" value="ECO:0007669"/>
    <property type="project" value="InterPro"/>
</dbReference>
<keyword evidence="4 6" id="KW-0862">Zinc</keyword>
<comment type="similarity">
    <text evidence="6">Belongs to the peptidase M3 family.</text>
</comment>
<dbReference type="CDD" id="cd09607">
    <property type="entry name" value="M3B_PepF"/>
    <property type="match status" value="1"/>
</dbReference>
<dbReference type="Pfam" id="PF01432">
    <property type="entry name" value="Peptidase_M3"/>
    <property type="match status" value="1"/>
</dbReference>
<dbReference type="PANTHER" id="PTHR34217:SF1">
    <property type="entry name" value="CARBOXYPEPTIDASE 1"/>
    <property type="match status" value="1"/>
</dbReference>
<evidence type="ECO:0000256" key="5">
    <source>
        <dbReference type="ARBA" id="ARBA00023049"/>
    </source>
</evidence>
<keyword evidence="5 6" id="KW-0482">Metalloprotease</keyword>
<dbReference type="InterPro" id="IPR042088">
    <property type="entry name" value="OligoPept_F_C"/>
</dbReference>
<comment type="cofactor">
    <cofactor evidence="6">
        <name>Zn(2+)</name>
        <dbReference type="ChEBI" id="CHEBI:29105"/>
    </cofactor>
    <text evidence="6">Binds 1 zinc ion.</text>
</comment>
<keyword evidence="11" id="KW-1185">Reference proteome</keyword>
<evidence type="ECO:0000256" key="6">
    <source>
        <dbReference type="RuleBase" id="RU003435"/>
    </source>
</evidence>
<evidence type="ECO:0000256" key="1">
    <source>
        <dbReference type="ARBA" id="ARBA00022670"/>
    </source>
</evidence>
<evidence type="ECO:0000313" key="10">
    <source>
        <dbReference type="EMBL" id="MRG86834.1"/>
    </source>
</evidence>
<feature type="coiled-coil region" evidence="7">
    <location>
        <begin position="21"/>
        <end position="51"/>
    </location>
</feature>
<dbReference type="Gene3D" id="1.20.140.70">
    <property type="entry name" value="Oligopeptidase f, N-terminal domain"/>
    <property type="match status" value="1"/>
</dbReference>
<evidence type="ECO:0000259" key="9">
    <source>
        <dbReference type="Pfam" id="PF08439"/>
    </source>
</evidence>
<evidence type="ECO:0000256" key="4">
    <source>
        <dbReference type="ARBA" id="ARBA00022833"/>
    </source>
</evidence>
<dbReference type="InterPro" id="IPR034006">
    <property type="entry name" value="M3B_PepF_2"/>
</dbReference>
<keyword evidence="1 6" id="KW-0645">Protease</keyword>
<dbReference type="GO" id="GO:0004222">
    <property type="term" value="F:metalloendopeptidase activity"/>
    <property type="evidence" value="ECO:0007669"/>
    <property type="project" value="InterPro"/>
</dbReference>
<sequence length="600" mass="68956">MGEIGSENWNLDSLYEGVSESTRLKDCIHNLKQDIRKLKEELARYKNLSEQSILVSIIKKVQASMKQAFEIDDFLICASSADVKNKDVSKLLEESAHLKANLDSINVEINQLLGSLTDLEWNHLLQFPEIKLNQFYLEERRQKARDQLPVELEKVISQLSVNGFKGWENHYDQFISELEIPVRKDGNQKMLSIAQAFNEAMFSSDREERQQIAQSLHHICNQNAETFASILNRIAGFRLDVYRLRGWDHLLKESLEQNRIQEQTLQMMLTTIKENQGILKSFLKRKAKVLRVDSIGWYDILSPSFTSNQKLTYQEAMNTVIQQFHRFSEKLGNFAERAFQNGWVEAENRGDKAPGAFCASMPVAKESRVFLTFAGHKQDVVTMAHELGHGYHNAILHEEPFFSQQKGTSVAETASTFAENLVLDAAINQADNDEEKLALLEMKIMSSLIYLGLIPIMFDFEWNLYQKRKDGLLSGEEISDLMKKAAANSFYDGIVEEMDSFQWITTGHFYDMEKAFYNIPYTVGFMFSNGVYARAKEEGSSFQKQYDELLQNSGRMSVEQLAETYLGVDIQTKAFWETSLQPTVDAIQKYKELSEKLIKK</sequence>
<dbReference type="GO" id="GO:0006508">
    <property type="term" value="P:proteolysis"/>
    <property type="evidence" value="ECO:0007669"/>
    <property type="project" value="UniProtKB-KW"/>
</dbReference>
<dbReference type="EMBL" id="WJNH01000006">
    <property type="protein sequence ID" value="MRG86834.1"/>
    <property type="molecule type" value="Genomic_DNA"/>
</dbReference>
<comment type="caution">
    <text evidence="10">The sequence shown here is derived from an EMBL/GenBank/DDBJ whole genome shotgun (WGS) entry which is preliminary data.</text>
</comment>
<dbReference type="RefSeq" id="WP_153728737.1">
    <property type="nucleotide sequence ID" value="NZ_WJNH01000006.1"/>
</dbReference>
<dbReference type="InterPro" id="IPR001333">
    <property type="entry name" value="Peptidase_M32_Taq"/>
</dbReference>
<dbReference type="OrthoDB" id="9769691at2"/>
<evidence type="ECO:0000313" key="11">
    <source>
        <dbReference type="Proteomes" id="UP000480185"/>
    </source>
</evidence>
<keyword evidence="2 6" id="KW-0479">Metal-binding</keyword>
<dbReference type="Proteomes" id="UP000480185">
    <property type="component" value="Unassembled WGS sequence"/>
</dbReference>
<dbReference type="SUPFAM" id="SSF55486">
    <property type="entry name" value="Metalloproteases ('zincins'), catalytic domain"/>
    <property type="match status" value="1"/>
</dbReference>